<dbReference type="PROSITE" id="PS00194">
    <property type="entry name" value="THIOREDOXIN_1"/>
    <property type="match status" value="1"/>
</dbReference>
<dbReference type="SUPFAM" id="SSF52833">
    <property type="entry name" value="Thioredoxin-like"/>
    <property type="match status" value="1"/>
</dbReference>
<evidence type="ECO:0000256" key="3">
    <source>
        <dbReference type="ARBA" id="ARBA00022748"/>
    </source>
</evidence>
<dbReference type="GO" id="GO:0017004">
    <property type="term" value="P:cytochrome complex assembly"/>
    <property type="evidence" value="ECO:0007669"/>
    <property type="project" value="UniProtKB-KW"/>
</dbReference>
<name>A0A1V3KQS7_9PAST</name>
<sequence length="182" mass="20461">MKKKLLIPLVLFLAVVIAFLVQLNRNAQGEDIKALESALVGKPIPMKSLTELFENKVYGNELFRQGKPVLLNVWATWCPACYAEHQYLNKLAQQGVNIIGLNYKDESAKAIKWLKDLGNPYQLVLKDEKGSFGLDLGVYGAPETFIVDGKGVIHYRLAGDVNEKVWLETLKPIYDKLAEQTQ</sequence>
<dbReference type="InterPro" id="IPR013740">
    <property type="entry name" value="Redoxin"/>
</dbReference>
<dbReference type="GO" id="GO:0030288">
    <property type="term" value="C:outer membrane-bounded periplasmic space"/>
    <property type="evidence" value="ECO:0007669"/>
    <property type="project" value="InterPro"/>
</dbReference>
<dbReference type="InterPro" id="IPR036249">
    <property type="entry name" value="Thioredoxin-like_sf"/>
</dbReference>
<accession>A0A1V3KQS7</accession>
<evidence type="ECO:0000256" key="5">
    <source>
        <dbReference type="ARBA" id="ARBA00023284"/>
    </source>
</evidence>
<dbReference type="PANTHER" id="PTHR42852">
    <property type="entry name" value="THIOL:DISULFIDE INTERCHANGE PROTEIN DSBE"/>
    <property type="match status" value="1"/>
</dbReference>
<evidence type="ECO:0000256" key="4">
    <source>
        <dbReference type="ARBA" id="ARBA00023157"/>
    </source>
</evidence>
<proteinExistence type="inferred from homology"/>
<dbReference type="Pfam" id="PF08534">
    <property type="entry name" value="Redoxin"/>
    <property type="match status" value="1"/>
</dbReference>
<organism evidence="7 8">
    <name type="scientific">Rodentibacter caecimuris</name>
    <dbReference type="NCBI Taxonomy" id="1796644"/>
    <lineage>
        <taxon>Bacteria</taxon>
        <taxon>Pseudomonadati</taxon>
        <taxon>Pseudomonadota</taxon>
        <taxon>Gammaproteobacteria</taxon>
        <taxon>Pasteurellales</taxon>
        <taxon>Pasteurellaceae</taxon>
        <taxon>Rodentibacter</taxon>
    </lineage>
</organism>
<keyword evidence="3" id="KW-0201">Cytochrome c-type biogenesis</keyword>
<dbReference type="Gene3D" id="3.40.30.10">
    <property type="entry name" value="Glutaredoxin"/>
    <property type="match status" value="1"/>
</dbReference>
<comment type="caution">
    <text evidence="7">The sequence shown here is derived from an EMBL/GenBank/DDBJ whole genome shotgun (WGS) entry which is preliminary data.</text>
</comment>
<protein>
    <submittedName>
        <fullName evidence="7">Thiol:disulfide interchange protein</fullName>
    </submittedName>
</protein>
<evidence type="ECO:0000256" key="2">
    <source>
        <dbReference type="ARBA" id="ARBA00007758"/>
    </source>
</evidence>
<evidence type="ECO:0000256" key="1">
    <source>
        <dbReference type="ARBA" id="ARBA00004383"/>
    </source>
</evidence>
<dbReference type="InterPro" id="IPR050553">
    <property type="entry name" value="Thioredoxin_ResA/DsbE_sf"/>
</dbReference>
<dbReference type="PROSITE" id="PS51352">
    <property type="entry name" value="THIOREDOXIN_2"/>
    <property type="match status" value="1"/>
</dbReference>
<reference evidence="8" key="1">
    <citation type="submission" date="2016-10" db="EMBL/GenBank/DDBJ databases">
        <title>Rodentibacter gen. nov. and new species.</title>
        <authorList>
            <person name="Christensen H."/>
        </authorList>
    </citation>
    <scope>NUCLEOTIDE SEQUENCE [LARGE SCALE GENOMIC DNA]</scope>
    <source>
        <strain evidence="8">Ppn152</strain>
    </source>
</reference>
<evidence type="ECO:0000313" key="7">
    <source>
        <dbReference type="EMBL" id="OOF79513.1"/>
    </source>
</evidence>
<comment type="similarity">
    <text evidence="2">Belongs to the thioredoxin family. DsbE subfamily.</text>
</comment>
<keyword evidence="5" id="KW-0676">Redox-active center</keyword>
<dbReference type="GO" id="GO:0005886">
    <property type="term" value="C:plasma membrane"/>
    <property type="evidence" value="ECO:0007669"/>
    <property type="project" value="UniProtKB-SubCell"/>
</dbReference>
<dbReference type="GO" id="GO:0015036">
    <property type="term" value="F:disulfide oxidoreductase activity"/>
    <property type="evidence" value="ECO:0007669"/>
    <property type="project" value="InterPro"/>
</dbReference>
<dbReference type="AlphaFoldDB" id="A0A1V3KQS7"/>
<dbReference type="NCBIfam" id="TIGR00385">
    <property type="entry name" value="dsbE"/>
    <property type="match status" value="1"/>
</dbReference>
<dbReference type="InterPro" id="IPR017937">
    <property type="entry name" value="Thioredoxin_CS"/>
</dbReference>
<comment type="subcellular location">
    <subcellularLocation>
        <location evidence="1">Cell inner membrane</location>
        <topology evidence="1">Single-pass membrane protein</topology>
        <orientation evidence="1">Periplasmic side</orientation>
    </subcellularLocation>
</comment>
<dbReference type="Proteomes" id="UP000189114">
    <property type="component" value="Unassembled WGS sequence"/>
</dbReference>
<evidence type="ECO:0000313" key="8">
    <source>
        <dbReference type="Proteomes" id="UP000189114"/>
    </source>
</evidence>
<dbReference type="EMBL" id="MLAE01000011">
    <property type="protein sequence ID" value="OOF79513.1"/>
    <property type="molecule type" value="Genomic_DNA"/>
</dbReference>
<dbReference type="CDD" id="cd03010">
    <property type="entry name" value="TlpA_like_DsbE"/>
    <property type="match status" value="1"/>
</dbReference>
<keyword evidence="4" id="KW-1015">Disulfide bond</keyword>
<dbReference type="PANTHER" id="PTHR42852:SF6">
    <property type="entry name" value="THIOL:DISULFIDE INTERCHANGE PROTEIN DSBE"/>
    <property type="match status" value="1"/>
</dbReference>
<feature type="domain" description="Thioredoxin" evidence="6">
    <location>
        <begin position="38"/>
        <end position="179"/>
    </location>
</feature>
<evidence type="ECO:0000259" key="6">
    <source>
        <dbReference type="PROSITE" id="PS51352"/>
    </source>
</evidence>
<dbReference type="InterPro" id="IPR013766">
    <property type="entry name" value="Thioredoxin_domain"/>
</dbReference>
<dbReference type="RefSeq" id="WP_077586182.1">
    <property type="nucleotide sequence ID" value="NZ_MLAE01000011.1"/>
</dbReference>
<gene>
    <name evidence="7" type="ORF">BKG96_02215</name>
</gene>
<dbReference type="InterPro" id="IPR004799">
    <property type="entry name" value="Periplasmic_diS_OxRdtase_DsbE"/>
</dbReference>